<proteinExistence type="predicted"/>
<dbReference type="PANTHER" id="PTHR39419:SF1">
    <property type="entry name" value="SLL0814 PROTEIN"/>
    <property type="match status" value="1"/>
</dbReference>
<sequence length="221" mass="24994">MFLKNMLAKIDELPFVNHRNAFGLLAAMHIAGAIGLSIEESRAVFQALTPFNLLATFAVALHFEKEKNAKYFLFIAITFLVGFFVEVLGVSTGAIFGEYTYGKTLGFKWLNVPLVIGLNWVILIYCTRHFAEKFTSNILLLSIIGAALMVGLDVLIEPVAIRFDFWSWQESSIPIQNYLAWFIVSFLLHLTFKKLMPTSNNPLAIRLLYIEIAFFAVLNFV</sequence>
<feature type="transmembrane region" description="Helical" evidence="1">
    <location>
        <begin position="71"/>
        <end position="97"/>
    </location>
</feature>
<name>A0A1I0MJY2_9BACT</name>
<evidence type="ECO:0000313" key="2">
    <source>
        <dbReference type="EMBL" id="SEV88605.1"/>
    </source>
</evidence>
<dbReference type="OrthoDB" id="9811293at2"/>
<feature type="transmembrane region" description="Helical" evidence="1">
    <location>
        <begin position="203"/>
        <end position="220"/>
    </location>
</feature>
<evidence type="ECO:0000256" key="1">
    <source>
        <dbReference type="SAM" id="Phobius"/>
    </source>
</evidence>
<dbReference type="InterPro" id="IPR007354">
    <property type="entry name" value="CruF-like"/>
</dbReference>
<gene>
    <name evidence="2" type="ORF">SAMN05216290_0463</name>
</gene>
<evidence type="ECO:0000313" key="3">
    <source>
        <dbReference type="Proteomes" id="UP000199437"/>
    </source>
</evidence>
<dbReference type="EMBL" id="FOIR01000001">
    <property type="protein sequence ID" value="SEV88605.1"/>
    <property type="molecule type" value="Genomic_DNA"/>
</dbReference>
<protein>
    <submittedName>
        <fullName evidence="2">Putative membrane protein</fullName>
    </submittedName>
</protein>
<feature type="transmembrane region" description="Helical" evidence="1">
    <location>
        <begin position="138"/>
        <end position="161"/>
    </location>
</feature>
<dbReference type="PANTHER" id="PTHR39419">
    <property type="entry name" value="SLL0814 PROTEIN"/>
    <property type="match status" value="1"/>
</dbReference>
<feature type="transmembrane region" description="Helical" evidence="1">
    <location>
        <begin position="173"/>
        <end position="191"/>
    </location>
</feature>
<organism evidence="2 3">
    <name type="scientific">Roseivirga pacifica</name>
    <dbReference type="NCBI Taxonomy" id="1267423"/>
    <lineage>
        <taxon>Bacteria</taxon>
        <taxon>Pseudomonadati</taxon>
        <taxon>Bacteroidota</taxon>
        <taxon>Cytophagia</taxon>
        <taxon>Cytophagales</taxon>
        <taxon>Roseivirgaceae</taxon>
        <taxon>Roseivirga</taxon>
    </lineage>
</organism>
<feature type="transmembrane region" description="Helical" evidence="1">
    <location>
        <begin position="44"/>
        <end position="64"/>
    </location>
</feature>
<accession>A0A1I0MJY2</accession>
<reference evidence="3" key="1">
    <citation type="submission" date="2016-10" db="EMBL/GenBank/DDBJ databases">
        <authorList>
            <person name="Varghese N."/>
            <person name="Submissions S."/>
        </authorList>
    </citation>
    <scope>NUCLEOTIDE SEQUENCE [LARGE SCALE GENOMIC DNA]</scope>
    <source>
        <strain evidence="3">CGMCC 1.12402</strain>
    </source>
</reference>
<keyword evidence="1" id="KW-0812">Transmembrane</keyword>
<dbReference type="Proteomes" id="UP000199437">
    <property type="component" value="Unassembled WGS sequence"/>
</dbReference>
<feature type="transmembrane region" description="Helical" evidence="1">
    <location>
        <begin position="109"/>
        <end position="126"/>
    </location>
</feature>
<keyword evidence="1" id="KW-1133">Transmembrane helix</keyword>
<dbReference type="STRING" id="1267423.SAMN05216290_0463"/>
<keyword evidence="1" id="KW-0472">Membrane</keyword>
<keyword evidence="3" id="KW-1185">Reference proteome</keyword>
<dbReference type="AlphaFoldDB" id="A0A1I0MJY2"/>
<dbReference type="Pfam" id="PF04240">
    <property type="entry name" value="Caroten_synth"/>
    <property type="match status" value="1"/>
</dbReference>
<feature type="transmembrane region" description="Helical" evidence="1">
    <location>
        <begin position="21"/>
        <end position="38"/>
    </location>
</feature>